<reference evidence="3 4" key="1">
    <citation type="submission" date="2019-12" db="EMBL/GenBank/DDBJ databases">
        <title>Paenibacillus sp. nov. sp. isolated from soil.</title>
        <authorList>
            <person name="Kim J."/>
            <person name="Jeong S.E."/>
            <person name="Jung H.S."/>
            <person name="Jeon C.O."/>
        </authorList>
    </citation>
    <scope>NUCLEOTIDE SEQUENCE [LARGE SCALE GENOMIC DNA]</scope>
    <source>
        <strain evidence="3 4">5J-6</strain>
    </source>
</reference>
<dbReference type="AlphaFoldDB" id="A0A6L8V7S8"/>
<dbReference type="Proteomes" id="UP000481087">
    <property type="component" value="Unassembled WGS sequence"/>
</dbReference>
<dbReference type="Pfam" id="PF13795">
    <property type="entry name" value="HupE_UreJ_2"/>
    <property type="match status" value="1"/>
</dbReference>
<accession>A0A6L8V7S8</accession>
<feature type="transmembrane region" description="Helical" evidence="1">
    <location>
        <begin position="285"/>
        <end position="303"/>
    </location>
</feature>
<feature type="transmembrane region" description="Helical" evidence="1">
    <location>
        <begin position="318"/>
        <end position="339"/>
    </location>
</feature>
<dbReference type="InterPro" id="IPR018247">
    <property type="entry name" value="EF_Hand_1_Ca_BS"/>
</dbReference>
<feature type="chain" id="PRO_5039006654" evidence="2">
    <location>
        <begin position="30"/>
        <end position="374"/>
    </location>
</feature>
<feature type="signal peptide" evidence="2">
    <location>
        <begin position="1"/>
        <end position="29"/>
    </location>
</feature>
<dbReference type="PROSITE" id="PS00018">
    <property type="entry name" value="EF_HAND_1"/>
    <property type="match status" value="1"/>
</dbReference>
<proteinExistence type="predicted"/>
<keyword evidence="1" id="KW-0472">Membrane</keyword>
<dbReference type="InterPro" id="IPR032809">
    <property type="entry name" value="Put_HupE_UreJ"/>
</dbReference>
<protein>
    <submittedName>
        <fullName evidence="3">HupE/UreJ family protein</fullName>
    </submittedName>
</protein>
<gene>
    <name evidence="3" type="ORF">GQF01_29855</name>
</gene>
<feature type="transmembrane region" description="Helical" evidence="1">
    <location>
        <begin position="230"/>
        <end position="249"/>
    </location>
</feature>
<dbReference type="EMBL" id="WTUZ01000039">
    <property type="protein sequence ID" value="MZQ86315.1"/>
    <property type="molecule type" value="Genomic_DNA"/>
</dbReference>
<comment type="caution">
    <text evidence="3">The sequence shown here is derived from an EMBL/GenBank/DDBJ whole genome shotgun (WGS) entry which is preliminary data.</text>
</comment>
<feature type="transmembrane region" description="Helical" evidence="1">
    <location>
        <begin position="351"/>
        <end position="368"/>
    </location>
</feature>
<evidence type="ECO:0000256" key="1">
    <source>
        <dbReference type="SAM" id="Phobius"/>
    </source>
</evidence>
<keyword evidence="1" id="KW-0812">Transmembrane</keyword>
<name>A0A6L8V7S8_9BACL</name>
<keyword evidence="1" id="KW-1133">Transmembrane helix</keyword>
<feature type="transmembrane region" description="Helical" evidence="1">
    <location>
        <begin position="255"/>
        <end position="273"/>
    </location>
</feature>
<evidence type="ECO:0000313" key="3">
    <source>
        <dbReference type="EMBL" id="MZQ86315.1"/>
    </source>
</evidence>
<keyword evidence="2" id="KW-0732">Signal</keyword>
<organism evidence="3 4">
    <name type="scientific">Paenibacillus silvestris</name>
    <dbReference type="NCBI Taxonomy" id="2606219"/>
    <lineage>
        <taxon>Bacteria</taxon>
        <taxon>Bacillati</taxon>
        <taxon>Bacillota</taxon>
        <taxon>Bacilli</taxon>
        <taxon>Bacillales</taxon>
        <taxon>Paenibacillaceae</taxon>
        <taxon>Paenibacillus</taxon>
    </lineage>
</organism>
<feature type="transmembrane region" description="Helical" evidence="1">
    <location>
        <begin position="196"/>
        <end position="223"/>
    </location>
</feature>
<evidence type="ECO:0000256" key="2">
    <source>
        <dbReference type="SAM" id="SignalP"/>
    </source>
</evidence>
<sequence length="374" mass="41857">MIKISAPVKRTILCLMALVCVLVFPFTQAAYAHAYSAGYTTLTLTGSQTEMVYTLDELSVIELMKGDTNSDNKLDQEEFSAVKERMEATLKDNLTFSMNGEKKAWTQVESFGLEHQGDATKLVLKAVYPPASPSMTVSFIDNLYTNDAKTNYVNLLTINHGDQKSTEALSGNFRTWNMALTDKDFESEQPNSMSGWFSFFKLGMSHILGGYDHLLFLFSLLIARQTLKQYATMITAFTIAHSFTLTLTVLGIINVPPMIVEPAIALSICYVAIDNIRRPTVSHRWVLTFLFGLIHGMGFADILKEMNIPRSELAVDLISFNLGIETVQILIVGLLVPLLYFMHRYKYARRIVVACSSVALLLGAIWLLERVMTI</sequence>
<keyword evidence="4" id="KW-1185">Reference proteome</keyword>
<dbReference type="RefSeq" id="WP_161410742.1">
    <property type="nucleotide sequence ID" value="NZ_WTUZ01000039.1"/>
</dbReference>
<evidence type="ECO:0000313" key="4">
    <source>
        <dbReference type="Proteomes" id="UP000481087"/>
    </source>
</evidence>